<evidence type="ECO:0000313" key="2">
    <source>
        <dbReference type="EMBL" id="WAV97285.1"/>
    </source>
</evidence>
<dbReference type="Proteomes" id="UP001164794">
    <property type="component" value="Chromosome"/>
</dbReference>
<keyword evidence="3" id="KW-1185">Reference proteome</keyword>
<evidence type="ECO:0008006" key="4">
    <source>
        <dbReference type="Google" id="ProtNLM"/>
    </source>
</evidence>
<evidence type="ECO:0000256" key="1">
    <source>
        <dbReference type="SAM" id="Phobius"/>
    </source>
</evidence>
<feature type="transmembrane region" description="Helical" evidence="1">
    <location>
        <begin position="145"/>
        <end position="164"/>
    </location>
</feature>
<feature type="transmembrane region" description="Helical" evidence="1">
    <location>
        <begin position="67"/>
        <end position="87"/>
    </location>
</feature>
<keyword evidence="1" id="KW-0812">Transmembrane</keyword>
<sequence>MTKLAQKKVCLDCGTSFVGNPRARYCPGCRELRRTRNSHEGAEKSNPGPVRRSGSSRMESLKKYISFSRLAILNIIFLVVGLSYAWYLNSQPFSMETQQKLEAFAPTNMALITLLVLGSGVRFFYGYKDKKTGNPFWRENYWKQLVMWLCGLAFTECMALYFVFS</sequence>
<feature type="transmembrane region" description="Helical" evidence="1">
    <location>
        <begin position="107"/>
        <end position="125"/>
    </location>
</feature>
<organism evidence="2 3">
    <name type="scientific">Oxalobacter aliiformigenes</name>
    <dbReference type="NCBI Taxonomy" id="2946593"/>
    <lineage>
        <taxon>Bacteria</taxon>
        <taxon>Pseudomonadati</taxon>
        <taxon>Pseudomonadota</taxon>
        <taxon>Betaproteobacteria</taxon>
        <taxon>Burkholderiales</taxon>
        <taxon>Oxalobacteraceae</taxon>
        <taxon>Oxalobacter</taxon>
    </lineage>
</organism>
<evidence type="ECO:0000313" key="3">
    <source>
        <dbReference type="Proteomes" id="UP001164794"/>
    </source>
</evidence>
<reference evidence="2" key="1">
    <citation type="journal article" date="2022" name="Front. Microbiol.">
        <title>New perspectives on an old grouping: The genomic and phenotypic variability of Oxalobacter formigenes and the implications for calcium oxalate stone prevention.</title>
        <authorList>
            <person name="Chmiel J.A."/>
            <person name="Carr C."/>
            <person name="Stuivenberg G.A."/>
            <person name="Venema R."/>
            <person name="Chanyi R.M."/>
            <person name="Al K.F."/>
            <person name="Giguere D."/>
            <person name="Say H."/>
            <person name="Akouris P.P."/>
            <person name="Dominguez Romero S.A."/>
            <person name="Kwong A."/>
            <person name="Tai V."/>
            <person name="Koval S.F."/>
            <person name="Razvi H."/>
            <person name="Bjazevic J."/>
            <person name="Burton J.P."/>
        </authorList>
    </citation>
    <scope>NUCLEOTIDE SEQUENCE</scope>
    <source>
        <strain evidence="2">HOxNP-1</strain>
    </source>
</reference>
<dbReference type="RefSeq" id="WP_269264754.1">
    <property type="nucleotide sequence ID" value="NZ_CP098248.1"/>
</dbReference>
<accession>A0ABY7JI40</accession>
<name>A0ABY7JI40_9BURK</name>
<proteinExistence type="predicted"/>
<protein>
    <recommendedName>
        <fullName evidence="4">DUF4234 domain-containing protein</fullName>
    </recommendedName>
</protein>
<keyword evidence="1" id="KW-0472">Membrane</keyword>
<keyword evidence="1" id="KW-1133">Transmembrane helix</keyword>
<dbReference type="EMBL" id="CP098248">
    <property type="protein sequence ID" value="WAV97285.1"/>
    <property type="molecule type" value="Genomic_DNA"/>
</dbReference>
<gene>
    <name evidence="2" type="ORF">NB645_00540</name>
</gene>